<evidence type="ECO:0000256" key="2">
    <source>
        <dbReference type="ARBA" id="ARBA00012150"/>
    </source>
</evidence>
<dbReference type="GO" id="GO:0003998">
    <property type="term" value="F:acylphosphatase activity"/>
    <property type="evidence" value="ECO:0007669"/>
    <property type="project" value="UniProtKB-EC"/>
</dbReference>
<dbReference type="PROSITE" id="PS00151">
    <property type="entry name" value="ACYLPHOSPHATASE_2"/>
    <property type="match status" value="1"/>
</dbReference>
<evidence type="ECO:0000313" key="7">
    <source>
        <dbReference type="EMBL" id="TWU25940.1"/>
    </source>
</evidence>
<dbReference type="EC" id="3.6.1.7" evidence="2 4"/>
<evidence type="ECO:0000313" key="8">
    <source>
        <dbReference type="Proteomes" id="UP000318437"/>
    </source>
</evidence>
<gene>
    <name evidence="7" type="primary">yccX</name>
    <name evidence="7" type="ORF">Pla144_31540</name>
</gene>
<dbReference type="PANTHER" id="PTHR47268">
    <property type="entry name" value="ACYLPHOSPHATASE"/>
    <property type="match status" value="1"/>
</dbReference>
<evidence type="ECO:0000256" key="3">
    <source>
        <dbReference type="ARBA" id="ARBA00047645"/>
    </source>
</evidence>
<dbReference type="Proteomes" id="UP000318437">
    <property type="component" value="Unassembled WGS sequence"/>
</dbReference>
<dbReference type="PANTHER" id="PTHR47268:SF4">
    <property type="entry name" value="ACYLPHOSPHATASE"/>
    <property type="match status" value="1"/>
</dbReference>
<dbReference type="InterPro" id="IPR020456">
    <property type="entry name" value="Acylphosphatase"/>
</dbReference>
<comment type="similarity">
    <text evidence="1 5">Belongs to the acylphosphatase family.</text>
</comment>
<reference evidence="7 8" key="1">
    <citation type="submission" date="2019-02" db="EMBL/GenBank/DDBJ databases">
        <title>Deep-cultivation of Planctomycetes and their phenomic and genomic characterization uncovers novel biology.</title>
        <authorList>
            <person name="Wiegand S."/>
            <person name="Jogler M."/>
            <person name="Boedeker C."/>
            <person name="Pinto D."/>
            <person name="Vollmers J."/>
            <person name="Rivas-Marin E."/>
            <person name="Kohn T."/>
            <person name="Peeters S.H."/>
            <person name="Heuer A."/>
            <person name="Rast P."/>
            <person name="Oberbeckmann S."/>
            <person name="Bunk B."/>
            <person name="Jeske O."/>
            <person name="Meyerdierks A."/>
            <person name="Storesund J.E."/>
            <person name="Kallscheuer N."/>
            <person name="Luecker S."/>
            <person name="Lage O.M."/>
            <person name="Pohl T."/>
            <person name="Merkel B.J."/>
            <person name="Hornburger P."/>
            <person name="Mueller R.-W."/>
            <person name="Bruemmer F."/>
            <person name="Labrenz M."/>
            <person name="Spormann A.M."/>
            <person name="Op Den Camp H."/>
            <person name="Overmann J."/>
            <person name="Amann R."/>
            <person name="Jetten M.S.M."/>
            <person name="Mascher T."/>
            <person name="Medema M.H."/>
            <person name="Devos D.P."/>
            <person name="Kaster A.-K."/>
            <person name="Ovreas L."/>
            <person name="Rohde M."/>
            <person name="Galperin M.Y."/>
            <person name="Jogler C."/>
        </authorList>
    </citation>
    <scope>NUCLEOTIDE SEQUENCE [LARGE SCALE GENOMIC DNA]</scope>
    <source>
        <strain evidence="7 8">Pla144</strain>
    </source>
</reference>
<protein>
    <recommendedName>
        <fullName evidence="2 4">acylphosphatase</fullName>
        <ecNumber evidence="2 4">3.6.1.7</ecNumber>
    </recommendedName>
</protein>
<feature type="active site" evidence="4">
    <location>
        <position position="56"/>
    </location>
</feature>
<name>A0A5C6CN16_9BACT</name>
<feature type="domain" description="Acylphosphatase-like" evidence="6">
    <location>
        <begin position="41"/>
        <end position="127"/>
    </location>
</feature>
<evidence type="ECO:0000256" key="1">
    <source>
        <dbReference type="ARBA" id="ARBA00005614"/>
    </source>
</evidence>
<keyword evidence="4 7" id="KW-0378">Hydrolase</keyword>
<dbReference type="InterPro" id="IPR001792">
    <property type="entry name" value="Acylphosphatase-like_dom"/>
</dbReference>
<accession>A0A5C6CN16</accession>
<comment type="catalytic activity">
    <reaction evidence="3 4">
        <text>an acyl phosphate + H2O = a carboxylate + phosphate + H(+)</text>
        <dbReference type="Rhea" id="RHEA:14965"/>
        <dbReference type="ChEBI" id="CHEBI:15377"/>
        <dbReference type="ChEBI" id="CHEBI:15378"/>
        <dbReference type="ChEBI" id="CHEBI:29067"/>
        <dbReference type="ChEBI" id="CHEBI:43474"/>
        <dbReference type="ChEBI" id="CHEBI:59918"/>
        <dbReference type="EC" id="3.6.1.7"/>
    </reaction>
</comment>
<comment type="caution">
    <text evidence="7">The sequence shown here is derived from an EMBL/GenBank/DDBJ whole genome shotgun (WGS) entry which is preliminary data.</text>
</comment>
<dbReference type="InterPro" id="IPR017968">
    <property type="entry name" value="Acylphosphatase_CS"/>
</dbReference>
<dbReference type="EMBL" id="SJPS01000004">
    <property type="protein sequence ID" value="TWU25940.1"/>
    <property type="molecule type" value="Genomic_DNA"/>
</dbReference>
<dbReference type="Pfam" id="PF00708">
    <property type="entry name" value="Acylphosphatase"/>
    <property type="match status" value="1"/>
</dbReference>
<evidence type="ECO:0000259" key="6">
    <source>
        <dbReference type="PROSITE" id="PS51160"/>
    </source>
</evidence>
<evidence type="ECO:0000256" key="4">
    <source>
        <dbReference type="PROSITE-ProRule" id="PRU00520"/>
    </source>
</evidence>
<dbReference type="AlphaFoldDB" id="A0A5C6CN16"/>
<evidence type="ECO:0000256" key="5">
    <source>
        <dbReference type="RuleBase" id="RU004168"/>
    </source>
</evidence>
<keyword evidence="8" id="KW-1185">Reference proteome</keyword>
<feature type="active site" evidence="4">
    <location>
        <position position="74"/>
    </location>
</feature>
<dbReference type="SUPFAM" id="SSF54975">
    <property type="entry name" value="Acylphosphatase/BLUF domain-like"/>
    <property type="match status" value="1"/>
</dbReference>
<dbReference type="Gene3D" id="3.30.70.100">
    <property type="match status" value="1"/>
</dbReference>
<sequence length="127" mass="14192">MALGRPAAWKSYYMPAILEFLQLWTIGGLGVIRDGGMDHERRHVFFSGRVQGVGFRYSTQRIAKGFAVTGFVQNLPDGRVELVAEGNSAELQAFLQEVGERLANSIRSTAVDRRPATGEFHAFRIRH</sequence>
<organism evidence="7 8">
    <name type="scientific">Bythopirellula polymerisocia</name>
    <dbReference type="NCBI Taxonomy" id="2528003"/>
    <lineage>
        <taxon>Bacteria</taxon>
        <taxon>Pseudomonadati</taxon>
        <taxon>Planctomycetota</taxon>
        <taxon>Planctomycetia</taxon>
        <taxon>Pirellulales</taxon>
        <taxon>Lacipirellulaceae</taxon>
        <taxon>Bythopirellula</taxon>
    </lineage>
</organism>
<proteinExistence type="inferred from homology"/>
<dbReference type="PROSITE" id="PS51160">
    <property type="entry name" value="ACYLPHOSPHATASE_3"/>
    <property type="match status" value="1"/>
</dbReference>
<dbReference type="InterPro" id="IPR036046">
    <property type="entry name" value="Acylphosphatase-like_dom_sf"/>
</dbReference>